<dbReference type="EMBL" id="AUZZ01007679">
    <property type="protein sequence ID" value="EQD41449.1"/>
    <property type="molecule type" value="Genomic_DNA"/>
</dbReference>
<evidence type="ECO:0000256" key="1">
    <source>
        <dbReference type="SAM" id="MobiDB-lite"/>
    </source>
</evidence>
<reference evidence="2" key="1">
    <citation type="submission" date="2013-08" db="EMBL/GenBank/DDBJ databases">
        <authorList>
            <person name="Mendez C."/>
            <person name="Richter M."/>
            <person name="Ferrer M."/>
            <person name="Sanchez J."/>
        </authorList>
    </citation>
    <scope>NUCLEOTIDE SEQUENCE</scope>
</reference>
<evidence type="ECO:0000313" key="2">
    <source>
        <dbReference type="EMBL" id="EQD41449.1"/>
    </source>
</evidence>
<feature type="non-terminal residue" evidence="2">
    <location>
        <position position="1"/>
    </location>
</feature>
<gene>
    <name evidence="2" type="ORF">B2A_10664</name>
</gene>
<dbReference type="InterPro" id="IPR050900">
    <property type="entry name" value="Transposase_IS3/IS150/IS904"/>
</dbReference>
<reference evidence="2" key="2">
    <citation type="journal article" date="2014" name="ISME J.">
        <title>Microbial stratification in low pH oxic and suboxic macroscopic growths along an acid mine drainage.</title>
        <authorList>
            <person name="Mendez-Garcia C."/>
            <person name="Mesa V."/>
            <person name="Sprenger R.R."/>
            <person name="Richter M."/>
            <person name="Diez M.S."/>
            <person name="Solano J."/>
            <person name="Bargiela R."/>
            <person name="Golyshina O.V."/>
            <person name="Manteca A."/>
            <person name="Ramos J.L."/>
            <person name="Gallego J.R."/>
            <person name="Llorente I."/>
            <person name="Martins Dos Santos V.A."/>
            <person name="Jensen O.N."/>
            <person name="Pelaez A.I."/>
            <person name="Sanchez J."/>
            <person name="Ferrer M."/>
        </authorList>
    </citation>
    <scope>NUCLEOTIDE SEQUENCE</scope>
</reference>
<sequence>ANLGAIVSPASRGAPELRAQGMRVNPKRVHRAMREEDRPSPSTAIRYGVSFRPRQSASDDFRAALGTLGMMASMSRKGHCSDNAVSASFLATLKTEAATEP</sequence>
<protein>
    <submittedName>
        <fullName evidence="2">Transposase</fullName>
    </submittedName>
</protein>
<accession>T1AL08</accession>
<comment type="caution">
    <text evidence="2">The sequence shown here is derived from an EMBL/GenBank/DDBJ whole genome shotgun (WGS) entry which is preliminary data.</text>
</comment>
<organism evidence="2">
    <name type="scientific">mine drainage metagenome</name>
    <dbReference type="NCBI Taxonomy" id="410659"/>
    <lineage>
        <taxon>unclassified sequences</taxon>
        <taxon>metagenomes</taxon>
        <taxon>ecological metagenomes</taxon>
    </lineage>
</organism>
<proteinExistence type="predicted"/>
<name>T1AL08_9ZZZZ</name>
<feature type="region of interest" description="Disordered" evidence="1">
    <location>
        <begin position="1"/>
        <end position="45"/>
    </location>
</feature>
<dbReference type="PANTHER" id="PTHR46889:SF4">
    <property type="entry name" value="TRANSPOSASE INSO FOR INSERTION SEQUENCE ELEMENT IS911B-RELATED"/>
    <property type="match status" value="1"/>
</dbReference>
<dbReference type="PANTHER" id="PTHR46889">
    <property type="entry name" value="TRANSPOSASE INSF FOR INSERTION SEQUENCE IS3B-RELATED"/>
    <property type="match status" value="1"/>
</dbReference>
<dbReference type="AlphaFoldDB" id="T1AL08"/>